<sequence>MYQIKQKDKSVILFSVIIRVLCSFYYTCDMYIQKLYIQRVYCKNINLIFTGLRRFHLDTKTYLLTPVTQEDSNGIQRRHYTVNYVYIGYPFSLIQMELIILILLKDQKQTIFVPARQLVRECVGGLIGHYSKLW</sequence>
<keyword evidence="1" id="KW-0472">Membrane</keyword>
<feature type="transmembrane region" description="Helical" evidence="1">
    <location>
        <begin position="12"/>
        <end position="32"/>
    </location>
</feature>
<dbReference type="EMBL" id="CAXDID020000101">
    <property type="protein sequence ID" value="CAL6026299.1"/>
    <property type="molecule type" value="Genomic_DNA"/>
</dbReference>
<gene>
    <name evidence="3" type="ORF">HINF_LOCUS30781</name>
    <name evidence="2" type="ORF">HINF_LOCUS44611</name>
</gene>
<dbReference type="Proteomes" id="UP001642409">
    <property type="component" value="Unassembled WGS sequence"/>
</dbReference>
<protein>
    <submittedName>
        <fullName evidence="3">Hypothetical_protein</fullName>
    </submittedName>
</protein>
<keyword evidence="4" id="KW-1185">Reference proteome</keyword>
<dbReference type="EMBL" id="CATOUU010000880">
    <property type="protein sequence ID" value="CAI9956966.1"/>
    <property type="molecule type" value="Genomic_DNA"/>
</dbReference>
<accession>A0AA86UMB7</accession>
<evidence type="ECO:0000256" key="1">
    <source>
        <dbReference type="SAM" id="Phobius"/>
    </source>
</evidence>
<evidence type="ECO:0000313" key="3">
    <source>
        <dbReference type="EMBL" id="CAL6026299.1"/>
    </source>
</evidence>
<name>A0AA86UMB7_9EUKA</name>
<evidence type="ECO:0000313" key="4">
    <source>
        <dbReference type="Proteomes" id="UP001642409"/>
    </source>
</evidence>
<comment type="caution">
    <text evidence="2">The sequence shown here is derived from an EMBL/GenBank/DDBJ whole genome shotgun (WGS) entry which is preliminary data.</text>
</comment>
<reference evidence="2" key="1">
    <citation type="submission" date="2023-06" db="EMBL/GenBank/DDBJ databases">
        <authorList>
            <person name="Kurt Z."/>
        </authorList>
    </citation>
    <scope>NUCLEOTIDE SEQUENCE</scope>
</reference>
<keyword evidence="1" id="KW-0812">Transmembrane</keyword>
<feature type="transmembrane region" description="Helical" evidence="1">
    <location>
        <begin position="84"/>
        <end position="104"/>
    </location>
</feature>
<dbReference type="AlphaFoldDB" id="A0AA86UMB7"/>
<reference evidence="3 4" key="2">
    <citation type="submission" date="2024-07" db="EMBL/GenBank/DDBJ databases">
        <authorList>
            <person name="Akdeniz Z."/>
        </authorList>
    </citation>
    <scope>NUCLEOTIDE SEQUENCE [LARGE SCALE GENOMIC DNA]</scope>
</reference>
<organism evidence="2">
    <name type="scientific">Hexamita inflata</name>
    <dbReference type="NCBI Taxonomy" id="28002"/>
    <lineage>
        <taxon>Eukaryota</taxon>
        <taxon>Metamonada</taxon>
        <taxon>Diplomonadida</taxon>
        <taxon>Hexamitidae</taxon>
        <taxon>Hexamitinae</taxon>
        <taxon>Hexamita</taxon>
    </lineage>
</organism>
<evidence type="ECO:0000313" key="2">
    <source>
        <dbReference type="EMBL" id="CAI9956966.1"/>
    </source>
</evidence>
<proteinExistence type="predicted"/>
<keyword evidence="1" id="KW-1133">Transmembrane helix</keyword>